<comment type="caution">
    <text evidence="1">The sequence shown here is derived from an EMBL/GenBank/DDBJ whole genome shotgun (WGS) entry which is preliminary data.</text>
</comment>
<protein>
    <submittedName>
        <fullName evidence="1">Uncharacterized protein</fullName>
    </submittedName>
</protein>
<organism evidence="1 2">
    <name type="scientific">Auriscalpium vulgare</name>
    <dbReference type="NCBI Taxonomy" id="40419"/>
    <lineage>
        <taxon>Eukaryota</taxon>
        <taxon>Fungi</taxon>
        <taxon>Dikarya</taxon>
        <taxon>Basidiomycota</taxon>
        <taxon>Agaricomycotina</taxon>
        <taxon>Agaricomycetes</taxon>
        <taxon>Russulales</taxon>
        <taxon>Auriscalpiaceae</taxon>
        <taxon>Auriscalpium</taxon>
    </lineage>
</organism>
<evidence type="ECO:0000313" key="1">
    <source>
        <dbReference type="EMBL" id="KAI0049588.1"/>
    </source>
</evidence>
<keyword evidence="2" id="KW-1185">Reference proteome</keyword>
<name>A0ACB8RZJ8_9AGAM</name>
<reference evidence="1" key="1">
    <citation type="submission" date="2021-02" db="EMBL/GenBank/DDBJ databases">
        <authorList>
            <consortium name="DOE Joint Genome Institute"/>
            <person name="Ahrendt S."/>
            <person name="Looney B.P."/>
            <person name="Miyauchi S."/>
            <person name="Morin E."/>
            <person name="Drula E."/>
            <person name="Courty P.E."/>
            <person name="Chicoki N."/>
            <person name="Fauchery L."/>
            <person name="Kohler A."/>
            <person name="Kuo A."/>
            <person name="Labutti K."/>
            <person name="Pangilinan J."/>
            <person name="Lipzen A."/>
            <person name="Riley R."/>
            <person name="Andreopoulos W."/>
            <person name="He G."/>
            <person name="Johnson J."/>
            <person name="Barry K.W."/>
            <person name="Grigoriev I.V."/>
            <person name="Nagy L."/>
            <person name="Hibbett D."/>
            <person name="Henrissat B."/>
            <person name="Matheny P.B."/>
            <person name="Labbe J."/>
            <person name="Martin F."/>
        </authorList>
    </citation>
    <scope>NUCLEOTIDE SEQUENCE</scope>
    <source>
        <strain evidence="1">FP105234-sp</strain>
    </source>
</reference>
<reference evidence="1" key="2">
    <citation type="journal article" date="2022" name="New Phytol.">
        <title>Evolutionary transition to the ectomycorrhizal habit in the genomes of a hyperdiverse lineage of mushroom-forming fungi.</title>
        <authorList>
            <person name="Looney B."/>
            <person name="Miyauchi S."/>
            <person name="Morin E."/>
            <person name="Drula E."/>
            <person name="Courty P.E."/>
            <person name="Kohler A."/>
            <person name="Kuo A."/>
            <person name="LaButti K."/>
            <person name="Pangilinan J."/>
            <person name="Lipzen A."/>
            <person name="Riley R."/>
            <person name="Andreopoulos W."/>
            <person name="He G."/>
            <person name="Johnson J."/>
            <person name="Nolan M."/>
            <person name="Tritt A."/>
            <person name="Barry K.W."/>
            <person name="Grigoriev I.V."/>
            <person name="Nagy L.G."/>
            <person name="Hibbett D."/>
            <person name="Henrissat B."/>
            <person name="Matheny P.B."/>
            <person name="Labbe J."/>
            <person name="Martin F.M."/>
        </authorList>
    </citation>
    <scope>NUCLEOTIDE SEQUENCE</scope>
    <source>
        <strain evidence="1">FP105234-sp</strain>
    </source>
</reference>
<dbReference type="Proteomes" id="UP000814033">
    <property type="component" value="Unassembled WGS sequence"/>
</dbReference>
<sequence>MSPFAVSLPNMPIELLDAVCAHLPNHDLVALARTSSHLHPIAQRRLYRHLDVSAAAHNLDVVVTLARSPAIARHVRTFSVAISAQQPVFRAFYRALADALSAMSELTALGLHVHSGASWVLAAARGARATAYPRLASFTCSFPFDSHVARFLEGASALERLELDTAPTANPNVLPRISAATIPRLIHFVGSCQAAKVIVPGRPLESVHLHDGDLTEDEVAFLAQSTGQIAVLGAITSELLVPLLQALARHLPYLAYLRVMAPFHMSTKIPDSSFYEQVASTLTLMPELMDFELSGMHWGSSFESNETGPKRIWQAAPLAAAIDPREDAFELSSEYAFVY</sequence>
<accession>A0ACB8RZJ8</accession>
<dbReference type="EMBL" id="MU275871">
    <property type="protein sequence ID" value="KAI0049588.1"/>
    <property type="molecule type" value="Genomic_DNA"/>
</dbReference>
<proteinExistence type="predicted"/>
<gene>
    <name evidence="1" type="ORF">FA95DRAFT_1571127</name>
</gene>
<evidence type="ECO:0000313" key="2">
    <source>
        <dbReference type="Proteomes" id="UP000814033"/>
    </source>
</evidence>